<protein>
    <submittedName>
        <fullName evidence="2">Uncharacterized protein</fullName>
    </submittedName>
</protein>
<feature type="compositionally biased region" description="Basic and acidic residues" evidence="1">
    <location>
        <begin position="265"/>
        <end position="275"/>
    </location>
</feature>
<feature type="compositionally biased region" description="Basic and acidic residues" evidence="1">
    <location>
        <begin position="243"/>
        <end position="253"/>
    </location>
</feature>
<evidence type="ECO:0000313" key="2">
    <source>
        <dbReference type="EMBL" id="GEW52832.1"/>
    </source>
</evidence>
<feature type="compositionally biased region" description="Low complexity" evidence="1">
    <location>
        <begin position="429"/>
        <end position="438"/>
    </location>
</feature>
<proteinExistence type="predicted"/>
<accession>A0A699GXH3</accession>
<sequence length="749" mass="85191">MPYPRFSKVIISLFISKVKTISTRNMINLHTIRDDSLLGTLKFVSKTQDYQQYGALNLDDMINRDIKNSKAYKNYYDFATGKVPPRKARKYKKVAPPSRKLSPVKEVEPVKKTKRVIRPAKKSTTALIAGVVIIDTPGVFVSKKKAPAKANRSKGIEILFDVALSEATQLKEAIKRSKKDFHISQASGLGDGTDFESRVPDEQQRKTSGTDEGTDDNDDINDDDDDDDNINDDDSENKDDDGNDVHDSERTNSYDDYENPSLTLKDYDKEEHDKEYEFDDDNENVFEKEDDDLYKDVNVRSLGAEHEKERKGNEEMTDADQNVSQEKLYEQVVKDAHVTLTSSQKTESSKQSSSVSSDFASKFLILDNIPLVVDEVAFMMNVKNRQEESSTQAPSLFTVTETAIPKTTTTHATTVPPTISMITPLPQLTTPSPEPTTVSTTTLIHELPDFLPYLDSIKEYATRTAFQSYTKEFEKQAQEERKLYIDVVEKSNVVLAKYSSQPKSTHEATTSLTEFELKKILLDKIQKSKSYQADPKHREIYDGLVKSYNLEKDLFSSYENVYSLKRDLEEEDKDEDPLAGSNQSKSVQAEELVFQTANAKMSQDQGGDTEDQPNVKATIMDDWFKKSERPLTPNLDWNATKPVDSRPPQKWISIIAQAEKPPLTFDELMSTPIDFSAYVMHNLKIDNLTQEILVGTTFNLLKETCKSFVELEYHFEEYYKAVTDQLDWNNPEGHEYPFDLSKLLPLIEA</sequence>
<organism evidence="2">
    <name type="scientific">Tanacetum cinerariifolium</name>
    <name type="common">Dalmatian daisy</name>
    <name type="synonym">Chrysanthemum cinerariifolium</name>
    <dbReference type="NCBI Taxonomy" id="118510"/>
    <lineage>
        <taxon>Eukaryota</taxon>
        <taxon>Viridiplantae</taxon>
        <taxon>Streptophyta</taxon>
        <taxon>Embryophyta</taxon>
        <taxon>Tracheophyta</taxon>
        <taxon>Spermatophyta</taxon>
        <taxon>Magnoliopsida</taxon>
        <taxon>eudicotyledons</taxon>
        <taxon>Gunneridae</taxon>
        <taxon>Pentapetalae</taxon>
        <taxon>asterids</taxon>
        <taxon>campanulids</taxon>
        <taxon>Asterales</taxon>
        <taxon>Asteraceae</taxon>
        <taxon>Asteroideae</taxon>
        <taxon>Anthemideae</taxon>
        <taxon>Anthemidinae</taxon>
        <taxon>Tanacetum</taxon>
    </lineage>
</organism>
<feature type="region of interest" description="Disordered" evidence="1">
    <location>
        <begin position="410"/>
        <end position="438"/>
    </location>
</feature>
<feature type="compositionally biased region" description="Basic and acidic residues" evidence="1">
    <location>
        <begin position="300"/>
        <end position="314"/>
    </location>
</feature>
<feature type="region of interest" description="Disordered" evidence="1">
    <location>
        <begin position="300"/>
        <end position="324"/>
    </location>
</feature>
<feature type="region of interest" description="Disordered" evidence="1">
    <location>
        <begin position="184"/>
        <end position="284"/>
    </location>
</feature>
<feature type="compositionally biased region" description="Acidic residues" evidence="1">
    <location>
        <begin position="212"/>
        <end position="242"/>
    </location>
</feature>
<evidence type="ECO:0000256" key="1">
    <source>
        <dbReference type="SAM" id="MobiDB-lite"/>
    </source>
</evidence>
<feature type="region of interest" description="Disordered" evidence="1">
    <location>
        <begin position="568"/>
        <end position="587"/>
    </location>
</feature>
<name>A0A699GXH3_TANCI</name>
<feature type="compositionally biased region" description="Basic and acidic residues" evidence="1">
    <location>
        <begin position="195"/>
        <end position="209"/>
    </location>
</feature>
<gene>
    <name evidence="2" type="ORF">Tci_224808</name>
</gene>
<feature type="compositionally biased region" description="Low complexity" evidence="1">
    <location>
        <begin position="410"/>
        <end position="419"/>
    </location>
</feature>
<comment type="caution">
    <text evidence="2">The sequence shown here is derived from an EMBL/GenBank/DDBJ whole genome shotgun (WGS) entry which is preliminary data.</text>
</comment>
<dbReference type="AlphaFoldDB" id="A0A699GXH3"/>
<dbReference type="EMBL" id="BKCJ010062203">
    <property type="protein sequence ID" value="GEW52832.1"/>
    <property type="molecule type" value="Genomic_DNA"/>
</dbReference>
<reference evidence="2" key="1">
    <citation type="journal article" date="2019" name="Sci. Rep.">
        <title>Draft genome of Tanacetum cinerariifolium, the natural source of mosquito coil.</title>
        <authorList>
            <person name="Yamashiro T."/>
            <person name="Shiraishi A."/>
            <person name="Satake H."/>
            <person name="Nakayama K."/>
        </authorList>
    </citation>
    <scope>NUCLEOTIDE SEQUENCE</scope>
</reference>